<evidence type="ECO:0000256" key="1">
    <source>
        <dbReference type="RuleBase" id="RU366025"/>
    </source>
</evidence>
<gene>
    <name evidence="5" type="primary">USP1</name>
</gene>
<reference evidence="5" key="3">
    <citation type="submission" date="2025-09" db="UniProtKB">
        <authorList>
            <consortium name="Ensembl"/>
        </authorList>
    </citation>
    <scope>IDENTIFICATION</scope>
</reference>
<name>A0A3Q1JFT4_ANATE</name>
<feature type="compositionally biased region" description="Basic and acidic residues" evidence="3">
    <location>
        <begin position="619"/>
        <end position="639"/>
    </location>
</feature>
<dbReference type="Gene3D" id="3.90.70.10">
    <property type="entry name" value="Cysteine proteinases"/>
    <property type="match status" value="2"/>
</dbReference>
<dbReference type="InterPro" id="IPR001394">
    <property type="entry name" value="Peptidase_C19_UCH"/>
</dbReference>
<feature type="compositionally biased region" description="Basic and acidic residues" evidence="3">
    <location>
        <begin position="397"/>
        <end position="408"/>
    </location>
</feature>
<keyword evidence="1" id="KW-0833">Ubl conjugation pathway</keyword>
<feature type="compositionally biased region" description="Polar residues" evidence="3">
    <location>
        <begin position="693"/>
        <end position="725"/>
    </location>
</feature>
<dbReference type="InterPro" id="IPR038765">
    <property type="entry name" value="Papain-like_cys_pep_sf"/>
</dbReference>
<dbReference type="GO" id="GO:0005634">
    <property type="term" value="C:nucleus"/>
    <property type="evidence" value="ECO:0007669"/>
    <property type="project" value="TreeGrafter"/>
</dbReference>
<sequence>MPGLQGDNVVAALGSPIKKSKLSLKFFQKKETKRALDFSEPPAEEPKTAEPEDGCDQVVPGPSPCPASPGLLLPCEKKENLVPFVGFNNLGNTCYLNSILQVLYYCPGLRDGIKKLHDLSRQKDKLKEESDKSEESFPAHIELLGSFNSLITSVEQLQSSFLLNPESFSEGELATPPRKILNTLRQLNPMYEGYLQHDAQEVLQCILGYVQEACDTIRKEQELKRGNDDVDVTEVKIKNDNSDPSSSVTESKTPSEEDGQVSGKRKSDTEAGNAKKKPKSVKSKKSDVEEDLISRNKPLTRSKRKSSSGISVDGTLDKDGEQEAAKEEAMKKLNGEEEGGSDKADGKRKKRAKLSWLRPSGKQPSIFSKFRSVGKLSSTTVKNQNQAELKNGPSDEESQKEKTREEHSPQSVQLLPVFLLCSDGLDLMERLFQGQLVLRTRCLECESFTERREDFQDISVPVLEDQPSSPDDLSDVSPDPKPELKTLKWAIAQFASVERIVGEDKYFCENCHHYTEAERSLLFDKTPEVITIHLKRFSANGLELDPYAGLSKVNTPLQTPLTLSLEEWCTRPSSTKDQHYQLFAVVMHSGVTISSGHYTAYVRMSDLKDVKVWMQNGKGTEKEEEGHRNKDVTQVKDEVLDYDDGEVSFSLNARGPRGSRLASSKPGGKKLSEGSGVGLLGGQRSLSSYELGGNSSKYTDKATSSGATEGSTQRKTSNSLGQNTDAGLKKESEAGEESSGGVEATEQQALNKLLEYEGKWLLFDDSEVRLFEEEEFLRACSPETCSSSTPYLLFYRRMPEA</sequence>
<feature type="region of interest" description="Disordered" evidence="3">
    <location>
        <begin position="378"/>
        <end position="409"/>
    </location>
</feature>
<dbReference type="InterPro" id="IPR018200">
    <property type="entry name" value="USP_CS"/>
</dbReference>
<organism evidence="5 6">
    <name type="scientific">Anabas testudineus</name>
    <name type="common">Climbing perch</name>
    <name type="synonym">Anthias testudineus</name>
    <dbReference type="NCBI Taxonomy" id="64144"/>
    <lineage>
        <taxon>Eukaryota</taxon>
        <taxon>Metazoa</taxon>
        <taxon>Chordata</taxon>
        <taxon>Craniata</taxon>
        <taxon>Vertebrata</taxon>
        <taxon>Euteleostomi</taxon>
        <taxon>Actinopterygii</taxon>
        <taxon>Neopterygii</taxon>
        <taxon>Teleostei</taxon>
        <taxon>Neoteleostei</taxon>
        <taxon>Acanthomorphata</taxon>
        <taxon>Anabantaria</taxon>
        <taxon>Anabantiformes</taxon>
        <taxon>Anabantoidei</taxon>
        <taxon>Anabantidae</taxon>
        <taxon>Anabas</taxon>
    </lineage>
</organism>
<evidence type="ECO:0000313" key="5">
    <source>
        <dbReference type="Ensembl" id="ENSATEP00000029493.1"/>
    </source>
</evidence>
<dbReference type="PANTHER" id="PTHR24006">
    <property type="entry name" value="UBIQUITIN CARBOXYL-TERMINAL HYDROLASE"/>
    <property type="match status" value="1"/>
</dbReference>
<evidence type="ECO:0000256" key="3">
    <source>
        <dbReference type="SAM" id="MobiDB-lite"/>
    </source>
</evidence>
<dbReference type="OMA" id="MNTTCHG"/>
<dbReference type="Pfam" id="PF00443">
    <property type="entry name" value="UCH"/>
    <property type="match status" value="2"/>
</dbReference>
<comment type="similarity">
    <text evidence="1">Belongs to the peptidase C19 family.</text>
</comment>
<feature type="coiled-coil region" evidence="2">
    <location>
        <begin position="109"/>
        <end position="136"/>
    </location>
</feature>
<keyword evidence="1" id="KW-0645">Protease</keyword>
<dbReference type="InterPro" id="IPR050164">
    <property type="entry name" value="Peptidase_C19"/>
</dbReference>
<keyword evidence="1" id="KW-0378">Hydrolase</keyword>
<dbReference type="AlphaFoldDB" id="A0A3Q1JFT4"/>
<comment type="catalytic activity">
    <reaction evidence="1">
        <text>Thiol-dependent hydrolysis of ester, thioester, amide, peptide and isopeptide bonds formed by the C-terminal Gly of ubiquitin (a 76-residue protein attached to proteins as an intracellular targeting signal).</text>
        <dbReference type="EC" id="3.4.19.12"/>
    </reaction>
</comment>
<dbReference type="GO" id="GO:0006508">
    <property type="term" value="P:proteolysis"/>
    <property type="evidence" value="ECO:0007669"/>
    <property type="project" value="UniProtKB-KW"/>
</dbReference>
<feature type="compositionally biased region" description="Polar residues" evidence="3">
    <location>
        <begin position="378"/>
        <end position="388"/>
    </location>
</feature>
<dbReference type="GO" id="GO:0004197">
    <property type="term" value="F:cysteine-type endopeptidase activity"/>
    <property type="evidence" value="ECO:0007669"/>
    <property type="project" value="InterPro"/>
</dbReference>
<dbReference type="InterPro" id="IPR028889">
    <property type="entry name" value="USP"/>
</dbReference>
<dbReference type="InParanoid" id="A0A3Q1JFT4"/>
<feature type="domain" description="USP" evidence="4">
    <location>
        <begin position="85"/>
        <end position="798"/>
    </location>
</feature>
<accession>A0A3Q1JFT4</accession>
<dbReference type="PROSITE" id="PS00973">
    <property type="entry name" value="USP_2"/>
    <property type="match status" value="1"/>
</dbReference>
<dbReference type="SUPFAM" id="SSF54001">
    <property type="entry name" value="Cysteine proteinases"/>
    <property type="match status" value="1"/>
</dbReference>
<reference evidence="5" key="1">
    <citation type="submission" date="2021-04" db="EMBL/GenBank/DDBJ databases">
        <authorList>
            <consortium name="Wellcome Sanger Institute Data Sharing"/>
        </authorList>
    </citation>
    <scope>NUCLEOTIDE SEQUENCE [LARGE SCALE GENOMIC DNA]</scope>
</reference>
<feature type="compositionally biased region" description="Polar residues" evidence="3">
    <location>
        <begin position="242"/>
        <end position="252"/>
    </location>
</feature>
<dbReference type="GO" id="GO:0016579">
    <property type="term" value="P:protein deubiquitination"/>
    <property type="evidence" value="ECO:0007669"/>
    <property type="project" value="InterPro"/>
</dbReference>
<keyword evidence="6" id="KW-1185">Reference proteome</keyword>
<reference evidence="5" key="2">
    <citation type="submission" date="2025-08" db="UniProtKB">
        <authorList>
            <consortium name="Ensembl"/>
        </authorList>
    </citation>
    <scope>IDENTIFICATION</scope>
</reference>
<dbReference type="GO" id="GO:0005829">
    <property type="term" value="C:cytosol"/>
    <property type="evidence" value="ECO:0007669"/>
    <property type="project" value="TreeGrafter"/>
</dbReference>
<dbReference type="STRING" id="64144.ENSATEP00000029493"/>
<evidence type="ECO:0000256" key="2">
    <source>
        <dbReference type="SAM" id="Coils"/>
    </source>
</evidence>
<keyword evidence="1" id="KW-0788">Thiol protease</keyword>
<dbReference type="GeneTree" id="ENSGT00910000144243"/>
<dbReference type="GO" id="GO:0004843">
    <property type="term" value="F:cysteine-type deubiquitinase activity"/>
    <property type="evidence" value="ECO:0007669"/>
    <property type="project" value="UniProtKB-UniRule"/>
</dbReference>
<feature type="compositionally biased region" description="Basic residues" evidence="3">
    <location>
        <begin position="274"/>
        <end position="283"/>
    </location>
</feature>
<dbReference type="OrthoDB" id="10062454at2759"/>
<feature type="region of interest" description="Disordered" evidence="3">
    <location>
        <begin position="234"/>
        <end position="360"/>
    </location>
</feature>
<dbReference type="EC" id="3.4.19.12" evidence="1"/>
<dbReference type="Ensembl" id="ENSATET00000029940.3">
    <property type="protein sequence ID" value="ENSATEP00000029493.1"/>
    <property type="gene ID" value="ENSATEG00000020340.3"/>
</dbReference>
<protein>
    <recommendedName>
        <fullName evidence="1">Ubiquitin carboxyl-terminal hydrolase</fullName>
        <ecNumber evidence="1">3.4.19.12</ecNumber>
    </recommendedName>
</protein>
<feature type="region of interest" description="Disordered" evidence="3">
    <location>
        <begin position="32"/>
        <end position="61"/>
    </location>
</feature>
<dbReference type="InterPro" id="IPR033815">
    <property type="entry name" value="USP1"/>
</dbReference>
<evidence type="ECO:0000313" key="6">
    <source>
        <dbReference type="Proteomes" id="UP000265040"/>
    </source>
</evidence>
<dbReference type="CDD" id="cd02671">
    <property type="entry name" value="Peptidase_C19O"/>
    <property type="match status" value="1"/>
</dbReference>
<dbReference type="PROSITE" id="PS50235">
    <property type="entry name" value="USP_3"/>
    <property type="match status" value="1"/>
</dbReference>
<dbReference type="GO" id="GO:0006282">
    <property type="term" value="P:regulation of DNA repair"/>
    <property type="evidence" value="ECO:0007669"/>
    <property type="project" value="InterPro"/>
</dbReference>
<proteinExistence type="inferred from homology"/>
<dbReference type="Proteomes" id="UP000265040">
    <property type="component" value="Chromosome 4"/>
</dbReference>
<dbReference type="PANTHER" id="PTHR24006:SF905">
    <property type="entry name" value="UBIQUITIN CARBOXYL-TERMINAL HYDROLASE 1"/>
    <property type="match status" value="1"/>
</dbReference>
<feature type="region of interest" description="Disordered" evidence="3">
    <location>
        <begin position="618"/>
        <end position="744"/>
    </location>
</feature>
<feature type="compositionally biased region" description="Basic and acidic residues" evidence="3">
    <location>
        <begin position="315"/>
        <end position="345"/>
    </location>
</feature>
<evidence type="ECO:0000259" key="4">
    <source>
        <dbReference type="PROSITE" id="PS50235"/>
    </source>
</evidence>
<dbReference type="PROSITE" id="PS00972">
    <property type="entry name" value="USP_1"/>
    <property type="match status" value="1"/>
</dbReference>
<keyword evidence="2" id="KW-0175">Coiled coil</keyword>